<evidence type="ECO:0000313" key="7">
    <source>
        <dbReference type="Proteomes" id="UP000223913"/>
    </source>
</evidence>
<name>A0A2D0NBG2_FLAN2</name>
<dbReference type="CDD" id="cd00165">
    <property type="entry name" value="S4"/>
    <property type="match status" value="1"/>
</dbReference>
<gene>
    <name evidence="6" type="ORF">CRP01_15260</name>
</gene>
<dbReference type="InterPro" id="IPR025708">
    <property type="entry name" value="HSP15"/>
</dbReference>
<keyword evidence="7" id="KW-1185">Reference proteome</keyword>
<dbReference type="InterPro" id="IPR002942">
    <property type="entry name" value="S4_RNA-bd"/>
</dbReference>
<dbReference type="Proteomes" id="UP000223913">
    <property type="component" value="Unassembled WGS sequence"/>
</dbReference>
<evidence type="ECO:0000256" key="2">
    <source>
        <dbReference type="ARBA" id="ARBA00022884"/>
    </source>
</evidence>
<dbReference type="GO" id="GO:0043023">
    <property type="term" value="F:ribosomal large subunit binding"/>
    <property type="evidence" value="ECO:0007669"/>
    <property type="project" value="InterPro"/>
</dbReference>
<dbReference type="PIRSF" id="PIRSF016821">
    <property type="entry name" value="HSP15"/>
    <property type="match status" value="1"/>
</dbReference>
<protein>
    <submittedName>
        <fullName evidence="6">RNA-binding protein</fullName>
    </submittedName>
</protein>
<dbReference type="GO" id="GO:0003677">
    <property type="term" value="F:DNA binding"/>
    <property type="evidence" value="ECO:0007669"/>
    <property type="project" value="UniProtKB-KW"/>
</dbReference>
<dbReference type="InterPro" id="IPR036986">
    <property type="entry name" value="S4_RNA-bd_sf"/>
</dbReference>
<dbReference type="Gene3D" id="3.10.290.10">
    <property type="entry name" value="RNA-binding S4 domain"/>
    <property type="match status" value="1"/>
</dbReference>
<dbReference type="Pfam" id="PF01479">
    <property type="entry name" value="S4"/>
    <property type="match status" value="1"/>
</dbReference>
<organism evidence="6 7">
    <name type="scientific">Flavilitoribacter nigricans (strain ATCC 23147 / DSM 23189 / NBRC 102662 / NCIMB 1420 / SS-2)</name>
    <name type="common">Lewinella nigricans</name>
    <dbReference type="NCBI Taxonomy" id="1122177"/>
    <lineage>
        <taxon>Bacteria</taxon>
        <taxon>Pseudomonadati</taxon>
        <taxon>Bacteroidota</taxon>
        <taxon>Saprospiria</taxon>
        <taxon>Saprospirales</taxon>
        <taxon>Lewinellaceae</taxon>
        <taxon>Flavilitoribacter</taxon>
    </lineage>
</organism>
<dbReference type="SUPFAM" id="SSF55174">
    <property type="entry name" value="Alpha-L RNA-binding motif"/>
    <property type="match status" value="1"/>
</dbReference>
<accession>A0A2D0NBG2</accession>
<dbReference type="EMBL" id="PDUD01000020">
    <property type="protein sequence ID" value="PHN05827.1"/>
    <property type="molecule type" value="Genomic_DNA"/>
</dbReference>
<feature type="domain" description="RNA-binding S4" evidence="5">
    <location>
        <begin position="5"/>
        <end position="65"/>
    </location>
</feature>
<evidence type="ECO:0000256" key="3">
    <source>
        <dbReference type="ARBA" id="ARBA00023125"/>
    </source>
</evidence>
<evidence type="ECO:0000256" key="4">
    <source>
        <dbReference type="PROSITE-ProRule" id="PRU00182"/>
    </source>
</evidence>
<proteinExistence type="inferred from homology"/>
<keyword evidence="3" id="KW-0238">DNA-binding</keyword>
<dbReference type="RefSeq" id="WP_099150917.1">
    <property type="nucleotide sequence ID" value="NZ_PDUD01000020.1"/>
</dbReference>
<sequence length="128" mass="15078">MLKKVRIDKWLWSVRIFKSRTLATDACKSGKVKIDEVSVKPSYMLQRDEIVHVQKNGFRLQFKVLDLIQKRVSAPLAQVCYEDLTPEEELNKYNDWYIGKGGAEKREKGAGRPTKKERRVIDRFKDEY</sequence>
<reference evidence="6 7" key="1">
    <citation type="submission" date="2017-10" db="EMBL/GenBank/DDBJ databases">
        <title>The draft genome sequence of Lewinella nigricans NBRC 102662.</title>
        <authorList>
            <person name="Wang K."/>
        </authorList>
    </citation>
    <scope>NUCLEOTIDE SEQUENCE [LARGE SCALE GENOMIC DNA]</scope>
    <source>
        <strain evidence="6 7">NBRC 102662</strain>
    </source>
</reference>
<dbReference type="OrthoDB" id="9797176at2"/>
<dbReference type="GO" id="GO:0034605">
    <property type="term" value="P:cellular response to heat"/>
    <property type="evidence" value="ECO:0007669"/>
    <property type="project" value="InterPro"/>
</dbReference>
<evidence type="ECO:0000313" key="6">
    <source>
        <dbReference type="EMBL" id="PHN05827.1"/>
    </source>
</evidence>
<keyword evidence="2 4" id="KW-0694">RNA-binding</keyword>
<dbReference type="GO" id="GO:0003727">
    <property type="term" value="F:single-stranded RNA binding"/>
    <property type="evidence" value="ECO:0007669"/>
    <property type="project" value="InterPro"/>
</dbReference>
<dbReference type="PROSITE" id="PS50889">
    <property type="entry name" value="S4"/>
    <property type="match status" value="1"/>
</dbReference>
<evidence type="ECO:0000256" key="1">
    <source>
        <dbReference type="ARBA" id="ARBA00008396"/>
    </source>
</evidence>
<dbReference type="SMART" id="SM00363">
    <property type="entry name" value="S4"/>
    <property type="match status" value="1"/>
</dbReference>
<comment type="caution">
    <text evidence="6">The sequence shown here is derived from an EMBL/GenBank/DDBJ whole genome shotgun (WGS) entry which is preliminary data.</text>
</comment>
<dbReference type="AlphaFoldDB" id="A0A2D0NBG2"/>
<comment type="similarity">
    <text evidence="1">Belongs to the HSP15 family.</text>
</comment>
<evidence type="ECO:0000259" key="5">
    <source>
        <dbReference type="SMART" id="SM00363"/>
    </source>
</evidence>